<proteinExistence type="predicted"/>
<accession>A0AA88HZJ6</accession>
<dbReference type="Proteomes" id="UP001187531">
    <property type="component" value="Unassembled WGS sequence"/>
</dbReference>
<dbReference type="EMBL" id="JAVRJZ010000011">
    <property type="protein sequence ID" value="KAK2717216.1"/>
    <property type="molecule type" value="Genomic_DNA"/>
</dbReference>
<reference evidence="1" key="1">
    <citation type="submission" date="2023-07" db="EMBL/GenBank/DDBJ databases">
        <title>Chromosome-level genome assembly of Artemia franciscana.</title>
        <authorList>
            <person name="Jo E."/>
        </authorList>
    </citation>
    <scope>NUCLEOTIDE SEQUENCE</scope>
    <source>
        <tissue evidence="1">Whole body</tissue>
    </source>
</reference>
<keyword evidence="2" id="KW-1185">Reference proteome</keyword>
<protein>
    <submittedName>
        <fullName evidence="1">Uncharacterized protein</fullName>
    </submittedName>
</protein>
<name>A0AA88HZJ6_ARTSF</name>
<comment type="caution">
    <text evidence="1">The sequence shown here is derived from an EMBL/GenBank/DDBJ whole genome shotgun (WGS) entry which is preliminary data.</text>
</comment>
<evidence type="ECO:0000313" key="2">
    <source>
        <dbReference type="Proteomes" id="UP001187531"/>
    </source>
</evidence>
<sequence length="169" mass="19020">MSFLWPNGVLHGKVLFIFVRHYSVRGESEKGIEGILPDYDPCNLPRTALHRVGEIVKLQFPDVDSLISNVKNVFLRAPIQMNMFKELYPDLSLHLQPVITKWGTWLEAADYYSKNFGSIKNVLSEQDSSSAMAIEQAKAIIDQPILKNNLACISSNACFLIHSIAKLES</sequence>
<organism evidence="1 2">
    <name type="scientific">Artemia franciscana</name>
    <name type="common">Brine shrimp</name>
    <name type="synonym">Artemia sanfranciscana</name>
    <dbReference type="NCBI Taxonomy" id="6661"/>
    <lineage>
        <taxon>Eukaryota</taxon>
        <taxon>Metazoa</taxon>
        <taxon>Ecdysozoa</taxon>
        <taxon>Arthropoda</taxon>
        <taxon>Crustacea</taxon>
        <taxon>Branchiopoda</taxon>
        <taxon>Anostraca</taxon>
        <taxon>Artemiidae</taxon>
        <taxon>Artemia</taxon>
    </lineage>
</organism>
<dbReference type="AlphaFoldDB" id="A0AA88HZJ6"/>
<evidence type="ECO:0000313" key="1">
    <source>
        <dbReference type="EMBL" id="KAK2717216.1"/>
    </source>
</evidence>
<gene>
    <name evidence="1" type="ORF">QYM36_007361</name>
</gene>